<name>A0AAF0R760_SOLVR</name>
<dbReference type="AlphaFoldDB" id="A0AAF0R760"/>
<reference evidence="1" key="1">
    <citation type="submission" date="2023-08" db="EMBL/GenBank/DDBJ databases">
        <title>A de novo genome assembly of Solanum verrucosum Schlechtendal, a Mexican diploid species geographically isolated from the other diploid A-genome species in potato relatives.</title>
        <authorList>
            <person name="Hosaka K."/>
        </authorList>
    </citation>
    <scope>NUCLEOTIDE SEQUENCE</scope>
    <source>
        <tissue evidence="1">Young leaves</tissue>
    </source>
</reference>
<evidence type="ECO:0000313" key="1">
    <source>
        <dbReference type="EMBL" id="WMV32764.1"/>
    </source>
</evidence>
<evidence type="ECO:0000313" key="2">
    <source>
        <dbReference type="Proteomes" id="UP001234989"/>
    </source>
</evidence>
<protein>
    <submittedName>
        <fullName evidence="1">Uncharacterized protein</fullName>
    </submittedName>
</protein>
<dbReference type="EMBL" id="CP133617">
    <property type="protein sequence ID" value="WMV32764.1"/>
    <property type="molecule type" value="Genomic_DNA"/>
</dbReference>
<organism evidence="1 2">
    <name type="scientific">Solanum verrucosum</name>
    <dbReference type="NCBI Taxonomy" id="315347"/>
    <lineage>
        <taxon>Eukaryota</taxon>
        <taxon>Viridiplantae</taxon>
        <taxon>Streptophyta</taxon>
        <taxon>Embryophyta</taxon>
        <taxon>Tracheophyta</taxon>
        <taxon>Spermatophyta</taxon>
        <taxon>Magnoliopsida</taxon>
        <taxon>eudicotyledons</taxon>
        <taxon>Gunneridae</taxon>
        <taxon>Pentapetalae</taxon>
        <taxon>asterids</taxon>
        <taxon>lamiids</taxon>
        <taxon>Solanales</taxon>
        <taxon>Solanaceae</taxon>
        <taxon>Solanoideae</taxon>
        <taxon>Solaneae</taxon>
        <taxon>Solanum</taxon>
    </lineage>
</organism>
<accession>A0AAF0R760</accession>
<gene>
    <name evidence="1" type="ORF">MTR67_026149</name>
</gene>
<keyword evidence="2" id="KW-1185">Reference proteome</keyword>
<dbReference type="Proteomes" id="UP001234989">
    <property type="component" value="Chromosome 6"/>
</dbReference>
<sequence>MKHDVFLHDFREYRKGVYAIKWSPTSVGTSNLNQ</sequence>
<proteinExistence type="predicted"/>